<evidence type="ECO:0000313" key="2">
    <source>
        <dbReference type="EMBL" id="KAA6390812.1"/>
    </source>
</evidence>
<organism evidence="2 3">
    <name type="scientific">Streblomastix strix</name>
    <dbReference type="NCBI Taxonomy" id="222440"/>
    <lineage>
        <taxon>Eukaryota</taxon>
        <taxon>Metamonada</taxon>
        <taxon>Preaxostyla</taxon>
        <taxon>Oxymonadida</taxon>
        <taxon>Streblomastigidae</taxon>
        <taxon>Streblomastix</taxon>
    </lineage>
</organism>
<evidence type="ECO:0000256" key="1">
    <source>
        <dbReference type="SAM" id="MobiDB-lite"/>
    </source>
</evidence>
<feature type="compositionally biased region" description="Polar residues" evidence="1">
    <location>
        <begin position="144"/>
        <end position="160"/>
    </location>
</feature>
<feature type="region of interest" description="Disordered" evidence="1">
    <location>
        <begin position="144"/>
        <end position="168"/>
    </location>
</feature>
<name>A0A5J4W8A1_9EUKA</name>
<protein>
    <submittedName>
        <fullName evidence="2">Uncharacterized protein</fullName>
    </submittedName>
</protein>
<sequence length="948" mass="111070">MQSQTSRKRNTKIVPQIPPNVQHCPGFYVAFVFEEVETFMTKSSWADVIRAIERSTIPPVFDNEAVSILTGNPTKDFIISQDLPHNMSFRGFFAINSDDTIMDFKIRVLHKIRHSSKARRWWRRHQGNPIPLYANATPSYFRSYQNESNKQQGDSSSPEYSSGEVYGVTPNQSGIIQIDSVSQLSQTQTSNQSSNYDLRSLNSQLSKMTITSSQRVSAQLSSEQFQMNYKEFSDLIPRPTEPDLSDFESTSFYSSDNEFEQNEEQNANQIEIKGQDKEMKKDRENFDQKDQQQINHNKYKKYKRIKKDIEYDEYYEYSEDRRRTPRIQAEDFVCYSCLIKPPSKQLYGANLNKERLYPNEQYPKPRRPYHKKQSVVGSELFPSFSPFAATYELNPPPKIDSQYQSFHEYIDALNKLENIHQISNIHKQNIINNNIINSQIKLIHTQPQPTYPPLRSQSSEYYSQFRSQHQPNEYSMFVGIEDEYKTLVNGPNLCKDEYLSILALKELYEGQLLQPNESQCLDVQLKRLGINNYITDQYLYQTDDKIPLLIFCVPGKIHVFDPNNEQKTENQSNQINVNNNKDDIDLKGDLYVIMTQGRKTISQIVIPKEMPFINALRYMTLNIYPTRKTYSKDCKDIVAHDCDGQILLNVKRHRYIMNRKETWTQLDPVYQPEEIELKENMINQESRIKRRREMQQKYNEEYDNEYYQGMKPYTSIYEVWNNKNKSIGGRILNRNRGILNVDQDEQSSKDELSSTSNNRIEQISQSSLQNTFTPFIKQQQQSILSISSRQNKQEEQLELIEQQRYKRISNVAEWESIGMRPGSGGVLHQTSIHMSVAHAGEYIEAVKSEVSEFMNKMRLFTSRSNITLMQKDKNKIIPPSPIPKFFNQDENLTQQLKEIIKMNHLKISNVDSQESDYENEDLDAIDRLLDDIDNAGRIEHKMKIRKQR</sequence>
<proteinExistence type="predicted"/>
<evidence type="ECO:0000313" key="3">
    <source>
        <dbReference type="Proteomes" id="UP000324800"/>
    </source>
</evidence>
<dbReference type="Proteomes" id="UP000324800">
    <property type="component" value="Unassembled WGS sequence"/>
</dbReference>
<gene>
    <name evidence="2" type="ORF">EZS28_013657</name>
</gene>
<comment type="caution">
    <text evidence="2">The sequence shown here is derived from an EMBL/GenBank/DDBJ whole genome shotgun (WGS) entry which is preliminary data.</text>
</comment>
<dbReference type="EMBL" id="SNRW01003092">
    <property type="protein sequence ID" value="KAA6390812.1"/>
    <property type="molecule type" value="Genomic_DNA"/>
</dbReference>
<dbReference type="AlphaFoldDB" id="A0A5J4W8A1"/>
<reference evidence="2 3" key="1">
    <citation type="submission" date="2019-03" db="EMBL/GenBank/DDBJ databases">
        <title>Single cell metagenomics reveals metabolic interactions within the superorganism composed of flagellate Streblomastix strix and complex community of Bacteroidetes bacteria on its surface.</title>
        <authorList>
            <person name="Treitli S.C."/>
            <person name="Kolisko M."/>
            <person name="Husnik F."/>
            <person name="Keeling P."/>
            <person name="Hampl V."/>
        </authorList>
    </citation>
    <scope>NUCLEOTIDE SEQUENCE [LARGE SCALE GENOMIC DNA]</scope>
    <source>
        <strain evidence="2">ST1C</strain>
    </source>
</reference>
<feature type="non-terminal residue" evidence="2">
    <location>
        <position position="948"/>
    </location>
</feature>
<accession>A0A5J4W8A1</accession>